<feature type="region of interest" description="Disordered" evidence="3">
    <location>
        <begin position="111"/>
        <end position="144"/>
    </location>
</feature>
<reference evidence="5" key="1">
    <citation type="submission" date="2025-08" db="UniProtKB">
        <authorList>
            <consortium name="Ensembl"/>
        </authorList>
    </citation>
    <scope>IDENTIFICATION</scope>
</reference>
<organism evidence="5 6">
    <name type="scientific">Ficedula albicollis</name>
    <name type="common">Collared flycatcher</name>
    <name type="synonym">Muscicapa albicollis</name>
    <dbReference type="NCBI Taxonomy" id="59894"/>
    <lineage>
        <taxon>Eukaryota</taxon>
        <taxon>Metazoa</taxon>
        <taxon>Chordata</taxon>
        <taxon>Craniata</taxon>
        <taxon>Vertebrata</taxon>
        <taxon>Euteleostomi</taxon>
        <taxon>Archelosauria</taxon>
        <taxon>Archosauria</taxon>
        <taxon>Dinosauria</taxon>
        <taxon>Saurischia</taxon>
        <taxon>Theropoda</taxon>
        <taxon>Coelurosauria</taxon>
        <taxon>Aves</taxon>
        <taxon>Neognathae</taxon>
        <taxon>Neoaves</taxon>
        <taxon>Telluraves</taxon>
        <taxon>Australaves</taxon>
        <taxon>Passeriformes</taxon>
        <taxon>Muscicapidae</taxon>
        <taxon>Ficedula</taxon>
    </lineage>
</organism>
<dbReference type="SMART" id="SM00459">
    <property type="entry name" value="Sorb"/>
    <property type="match status" value="1"/>
</dbReference>
<dbReference type="GO" id="GO:0070161">
    <property type="term" value="C:anchoring junction"/>
    <property type="evidence" value="ECO:0007669"/>
    <property type="project" value="UniProtKB-SubCell"/>
</dbReference>
<evidence type="ECO:0000256" key="3">
    <source>
        <dbReference type="SAM" id="MobiDB-lite"/>
    </source>
</evidence>
<comment type="subcellular location">
    <subcellularLocation>
        <location evidence="1">Cell junction</location>
    </subcellularLocation>
</comment>
<keyword evidence="6" id="KW-1185">Reference proteome</keyword>
<dbReference type="AlphaFoldDB" id="A0A803V844"/>
<accession>A0A803V844</accession>
<name>A0A803V844_FICAL</name>
<evidence type="ECO:0000313" key="6">
    <source>
        <dbReference type="Proteomes" id="UP000016665"/>
    </source>
</evidence>
<evidence type="ECO:0000259" key="4">
    <source>
        <dbReference type="PROSITE" id="PS50831"/>
    </source>
</evidence>
<reference evidence="5" key="2">
    <citation type="submission" date="2025-09" db="UniProtKB">
        <authorList>
            <consortium name="Ensembl"/>
        </authorList>
    </citation>
    <scope>IDENTIFICATION</scope>
</reference>
<sequence length="209" mass="22601">MGPSPVWLLRWEWRGGFLGAVGGWEPAPHFLCPGAHPSLVLSFPAGVININYSLGAAVWGIGSRGVARRIWGSHAHGGHRAGLAPPGMPRLSVDSPRDWYRSMFRQIHRKLPGERGGAGAAQSERSPAPAQLLHPQSPTGTPIPAPQVLLEQELEQLSEELDKDMRDMETRRTPRQVPGPLPLPLGPCRASSCGHTQLWAHPAVGFLKG</sequence>
<evidence type="ECO:0000256" key="2">
    <source>
        <dbReference type="ARBA" id="ARBA00022949"/>
    </source>
</evidence>
<evidence type="ECO:0000256" key="1">
    <source>
        <dbReference type="ARBA" id="ARBA00004282"/>
    </source>
</evidence>
<feature type="domain" description="SoHo" evidence="4">
    <location>
        <begin position="68"/>
        <end position="130"/>
    </location>
</feature>
<protein>
    <recommendedName>
        <fullName evidence="4">SoHo domain-containing protein</fullName>
    </recommendedName>
</protein>
<keyword evidence="2" id="KW-0965">Cell junction</keyword>
<dbReference type="Ensembl" id="ENSFALT00000042858.1">
    <property type="protein sequence ID" value="ENSFALP00000018900.1"/>
    <property type="gene ID" value="ENSFALG00000026650.1"/>
</dbReference>
<dbReference type="InterPro" id="IPR003127">
    <property type="entry name" value="SoHo_dom"/>
</dbReference>
<proteinExistence type="predicted"/>
<evidence type="ECO:0000313" key="5">
    <source>
        <dbReference type="Ensembl" id="ENSFALP00000018900.1"/>
    </source>
</evidence>
<dbReference type="PROSITE" id="PS50831">
    <property type="entry name" value="SOHO"/>
    <property type="match status" value="1"/>
</dbReference>
<dbReference type="Proteomes" id="UP000016665">
    <property type="component" value="Unplaced"/>
</dbReference>